<dbReference type="Pfam" id="PF00061">
    <property type="entry name" value="Lipocalin"/>
    <property type="match status" value="1"/>
</dbReference>
<dbReference type="InterPro" id="IPR031259">
    <property type="entry name" value="ILBP"/>
</dbReference>
<dbReference type="InterPro" id="IPR000463">
    <property type="entry name" value="Fatty_acid-bd"/>
</dbReference>
<dbReference type="InterPro" id="IPR000566">
    <property type="entry name" value="Lipocln_cytosolic_FA-bd_dom"/>
</dbReference>
<sequence length="186" mass="21088">MIEPFLGTWKLVSSENFEEYMKQLVPQSECEIKFDMETARGVGSSVHLLQESSLTTDNPRFEQHAQALSRAVEFAYFLFTQPDLSLICKSAKPTIIISASEDRGNIKTESSFKNSEISFKLGEEFDETTADNRKVKSIITVDGGSMIHVQKWLGKETTIKRQIVDGKMVVKYTMNNTVSTRVYEKV</sequence>
<comment type="similarity">
    <text evidence="2">Belongs to the calycin superfamily. Fatty-acid binding protein (FABP) family.</text>
</comment>
<evidence type="ECO:0000256" key="2">
    <source>
        <dbReference type="ARBA" id="ARBA00008390"/>
    </source>
</evidence>
<feature type="domain" description="Cytosolic fatty-acid binding proteins" evidence="5">
    <location>
        <begin position="7"/>
        <end position="24"/>
    </location>
</feature>
<evidence type="ECO:0000256" key="3">
    <source>
        <dbReference type="ARBA" id="ARBA00022448"/>
    </source>
</evidence>
<proteinExistence type="inferred from homology"/>
<dbReference type="Proteomes" id="UP000551758">
    <property type="component" value="Unassembled WGS sequence"/>
</dbReference>
<dbReference type="EMBL" id="JACDTQ010000773">
    <property type="protein sequence ID" value="KAF5926351.1"/>
    <property type="molecule type" value="Genomic_DNA"/>
</dbReference>
<comment type="caution">
    <text evidence="6">The sequence shown here is derived from an EMBL/GenBank/DDBJ whole genome shotgun (WGS) entry which is preliminary data.</text>
</comment>
<dbReference type="PANTHER" id="PTHR11955">
    <property type="entry name" value="FATTY ACID BINDING PROTEIN"/>
    <property type="match status" value="1"/>
</dbReference>
<dbReference type="SUPFAM" id="SSF50814">
    <property type="entry name" value="Lipocalins"/>
    <property type="match status" value="2"/>
</dbReference>
<keyword evidence="4" id="KW-0963">Cytoplasm</keyword>
<evidence type="ECO:0000256" key="1">
    <source>
        <dbReference type="ARBA" id="ARBA00004496"/>
    </source>
</evidence>
<evidence type="ECO:0000256" key="4">
    <source>
        <dbReference type="ARBA" id="ARBA00022490"/>
    </source>
</evidence>
<dbReference type="GO" id="GO:0008289">
    <property type="term" value="F:lipid binding"/>
    <property type="evidence" value="ECO:0007669"/>
    <property type="project" value="InterPro"/>
</dbReference>
<name>A0A7J7FEH6_DICBM</name>
<protein>
    <recommendedName>
        <fullName evidence="5">Cytosolic fatty-acid binding proteins domain-containing protein</fullName>
    </recommendedName>
</protein>
<dbReference type="AlphaFoldDB" id="A0A7J7FEH6"/>
<keyword evidence="3" id="KW-0813">Transport</keyword>
<accession>A0A7J7FEH6</accession>
<evidence type="ECO:0000313" key="7">
    <source>
        <dbReference type="Proteomes" id="UP000551758"/>
    </source>
</evidence>
<keyword evidence="7" id="KW-1185">Reference proteome</keyword>
<dbReference type="GO" id="GO:0005737">
    <property type="term" value="C:cytoplasm"/>
    <property type="evidence" value="ECO:0007669"/>
    <property type="project" value="UniProtKB-SubCell"/>
</dbReference>
<reference evidence="6 7" key="1">
    <citation type="journal article" date="2020" name="Mol. Biol. Evol.">
        <title>Interspecific Gene Flow and the Evolution of Specialization in Black and White Rhinoceros.</title>
        <authorList>
            <person name="Moodley Y."/>
            <person name="Westbury M.V."/>
            <person name="Russo I.M."/>
            <person name="Gopalakrishnan S."/>
            <person name="Rakotoarivelo A."/>
            <person name="Olsen R.A."/>
            <person name="Prost S."/>
            <person name="Tunstall T."/>
            <person name="Ryder O.A."/>
            <person name="Dalen L."/>
            <person name="Bruford M.W."/>
        </authorList>
    </citation>
    <scope>NUCLEOTIDE SEQUENCE [LARGE SCALE GENOMIC DNA]</scope>
    <source>
        <strain evidence="6">SBR-YM</strain>
        <tissue evidence="6">Skin</tissue>
    </source>
</reference>
<organism evidence="6 7">
    <name type="scientific">Diceros bicornis minor</name>
    <name type="common">South-central black rhinoceros</name>
    <dbReference type="NCBI Taxonomy" id="77932"/>
    <lineage>
        <taxon>Eukaryota</taxon>
        <taxon>Metazoa</taxon>
        <taxon>Chordata</taxon>
        <taxon>Craniata</taxon>
        <taxon>Vertebrata</taxon>
        <taxon>Euteleostomi</taxon>
        <taxon>Mammalia</taxon>
        <taxon>Eutheria</taxon>
        <taxon>Laurasiatheria</taxon>
        <taxon>Perissodactyla</taxon>
        <taxon>Rhinocerotidae</taxon>
        <taxon>Diceros</taxon>
    </lineage>
</organism>
<dbReference type="InterPro" id="IPR012674">
    <property type="entry name" value="Calycin"/>
</dbReference>
<evidence type="ECO:0000259" key="5">
    <source>
        <dbReference type="PROSITE" id="PS00214"/>
    </source>
</evidence>
<evidence type="ECO:0000313" key="6">
    <source>
        <dbReference type="EMBL" id="KAF5926351.1"/>
    </source>
</evidence>
<gene>
    <name evidence="6" type="ORF">HPG69_011482</name>
</gene>
<dbReference type="FunFam" id="2.40.128.20:FF:000001">
    <property type="entry name" value="Fatty acid-binding protein, adipocyte"/>
    <property type="match status" value="1"/>
</dbReference>
<dbReference type="Gene3D" id="2.40.128.20">
    <property type="match status" value="1"/>
</dbReference>
<dbReference type="PROSITE" id="PS00214">
    <property type="entry name" value="FABP"/>
    <property type="match status" value="1"/>
</dbReference>
<comment type="subcellular location">
    <subcellularLocation>
        <location evidence="1">Cytoplasm</location>
    </subcellularLocation>
</comment>